<feature type="region of interest" description="Disordered" evidence="1">
    <location>
        <begin position="135"/>
        <end position="159"/>
    </location>
</feature>
<protein>
    <submittedName>
        <fullName evidence="2">Uncharacterized protein</fullName>
    </submittedName>
</protein>
<sequence>MAADVESPAGALQVRQELALDPVCIMLAVGHKGVEHHPLQILGPDLLGPGTVLGPGPLPDHAQVPQNVQLVAQSHHNNDNSHCRAQDGRCQQADIAGDLGDLEALQCGVPPDFGIAAAIGSWPVEKLDCRVSAAQPSPSTQIPEAHQATRTGEGISAGI</sequence>
<gene>
    <name evidence="2" type="ORF">J4Q44_G00303280</name>
</gene>
<keyword evidence="3" id="KW-1185">Reference proteome</keyword>
<reference evidence="2 3" key="1">
    <citation type="submission" date="2021-04" db="EMBL/GenBank/DDBJ databases">
        <authorList>
            <person name="De Guttry C."/>
            <person name="Zahm M."/>
            <person name="Klopp C."/>
            <person name="Cabau C."/>
            <person name="Louis A."/>
            <person name="Berthelot C."/>
            <person name="Parey E."/>
            <person name="Roest Crollius H."/>
            <person name="Montfort J."/>
            <person name="Robinson-Rechavi M."/>
            <person name="Bucao C."/>
            <person name="Bouchez O."/>
            <person name="Gislard M."/>
            <person name="Lluch J."/>
            <person name="Milhes M."/>
            <person name="Lampietro C."/>
            <person name="Lopez Roques C."/>
            <person name="Donnadieu C."/>
            <person name="Braasch I."/>
            <person name="Desvignes T."/>
            <person name="Postlethwait J."/>
            <person name="Bobe J."/>
            <person name="Wedekind C."/>
            <person name="Guiguen Y."/>
        </authorList>
    </citation>
    <scope>NUCLEOTIDE SEQUENCE [LARGE SCALE GENOMIC DNA]</scope>
    <source>
        <strain evidence="2">Cs_M1</strain>
        <tissue evidence="2">Blood</tissue>
    </source>
</reference>
<evidence type="ECO:0000313" key="3">
    <source>
        <dbReference type="Proteomes" id="UP001356427"/>
    </source>
</evidence>
<organism evidence="2 3">
    <name type="scientific">Coregonus suidteri</name>
    <dbReference type="NCBI Taxonomy" id="861788"/>
    <lineage>
        <taxon>Eukaryota</taxon>
        <taxon>Metazoa</taxon>
        <taxon>Chordata</taxon>
        <taxon>Craniata</taxon>
        <taxon>Vertebrata</taxon>
        <taxon>Euteleostomi</taxon>
        <taxon>Actinopterygii</taxon>
        <taxon>Neopterygii</taxon>
        <taxon>Teleostei</taxon>
        <taxon>Protacanthopterygii</taxon>
        <taxon>Salmoniformes</taxon>
        <taxon>Salmonidae</taxon>
        <taxon>Coregoninae</taxon>
        <taxon>Coregonus</taxon>
    </lineage>
</organism>
<comment type="caution">
    <text evidence="2">The sequence shown here is derived from an EMBL/GenBank/DDBJ whole genome shotgun (WGS) entry which is preliminary data.</text>
</comment>
<proteinExistence type="predicted"/>
<evidence type="ECO:0000256" key="1">
    <source>
        <dbReference type="SAM" id="MobiDB-lite"/>
    </source>
</evidence>
<accession>A0AAN8QIX3</accession>
<dbReference type="AlphaFoldDB" id="A0AAN8QIX3"/>
<name>A0AAN8QIX3_9TELE</name>
<dbReference type="Proteomes" id="UP001356427">
    <property type="component" value="Unassembled WGS sequence"/>
</dbReference>
<evidence type="ECO:0000313" key="2">
    <source>
        <dbReference type="EMBL" id="KAK6298818.1"/>
    </source>
</evidence>
<dbReference type="EMBL" id="JAGTTL010000029">
    <property type="protein sequence ID" value="KAK6298818.1"/>
    <property type="molecule type" value="Genomic_DNA"/>
</dbReference>